<protein>
    <submittedName>
        <fullName evidence="2">Uncharacterized protein</fullName>
    </submittedName>
</protein>
<reference evidence="2" key="1">
    <citation type="journal article" date="2022" name="Int. J. Mol. Sci.">
        <title>Draft Genome of Tanacetum Coccineum: Genomic Comparison of Closely Related Tanacetum-Family Plants.</title>
        <authorList>
            <person name="Yamashiro T."/>
            <person name="Shiraishi A."/>
            <person name="Nakayama K."/>
            <person name="Satake H."/>
        </authorList>
    </citation>
    <scope>NUCLEOTIDE SEQUENCE</scope>
</reference>
<feature type="region of interest" description="Disordered" evidence="1">
    <location>
        <begin position="834"/>
        <end position="864"/>
    </location>
</feature>
<comment type="caution">
    <text evidence="2">The sequence shown here is derived from an EMBL/GenBank/DDBJ whole genome shotgun (WGS) entry which is preliminary data.</text>
</comment>
<name>A0ABQ5FJV9_9ASTR</name>
<evidence type="ECO:0000313" key="2">
    <source>
        <dbReference type="EMBL" id="GJT63259.1"/>
    </source>
</evidence>
<dbReference type="EMBL" id="BQNB010017445">
    <property type="protein sequence ID" value="GJT63259.1"/>
    <property type="molecule type" value="Genomic_DNA"/>
</dbReference>
<accession>A0ABQ5FJV9</accession>
<reference evidence="2" key="2">
    <citation type="submission" date="2022-01" db="EMBL/GenBank/DDBJ databases">
        <authorList>
            <person name="Yamashiro T."/>
            <person name="Shiraishi A."/>
            <person name="Satake H."/>
            <person name="Nakayama K."/>
        </authorList>
    </citation>
    <scope>NUCLEOTIDE SEQUENCE</scope>
</reference>
<evidence type="ECO:0000313" key="3">
    <source>
        <dbReference type="Proteomes" id="UP001151760"/>
    </source>
</evidence>
<feature type="compositionally biased region" description="Polar residues" evidence="1">
    <location>
        <begin position="834"/>
        <end position="846"/>
    </location>
</feature>
<gene>
    <name evidence="2" type="ORF">Tco_1006792</name>
</gene>
<evidence type="ECO:0000256" key="1">
    <source>
        <dbReference type="SAM" id="MobiDB-lite"/>
    </source>
</evidence>
<dbReference type="Proteomes" id="UP001151760">
    <property type="component" value="Unassembled WGS sequence"/>
</dbReference>
<feature type="compositionally biased region" description="Basic and acidic residues" evidence="1">
    <location>
        <begin position="847"/>
        <end position="864"/>
    </location>
</feature>
<keyword evidence="3" id="KW-1185">Reference proteome</keyword>
<sequence length="1113" mass="116484">MCRAGVAYVGRLGWGVWGEVDGWGHDDLGNVRGAGWWEGVMWVLLVVCDDGWGGGLWGGLWGCTGGEGGAVDARWVVNPRGRGRWDGGMNGAKGMGWGGGEVVGVEWEVGVVWGVHGVGVGVGWLGGAMAMGVVVVMGSLVGRGFGGSERGRGVGGREGADGVGCVGVGWDELGESGWVSGGCYMVGLGMEDGGRGEGGGGDEWEGGGGVELFGGGVGMGGVGEVEGAIGGVWWEGGSVGVLDVVVCCSGCVWVAGVGVCGMGGCDMVVLVWVRWDGEIGGGWGGVVYGEGGDGGVVRWGSRGATCGWGWVGCAMGECDDSEWGCGVSLWMGNVVGGGGEVVGRSWVVGGDGCGGGGGWGGVVGGEGLWMLGWGGGWGATDLEYEGDGSGVGGMGGEEGYGRGGWRSKLGGDGECRWGAWWGWCWWMGELWGGGIGAKWVGGHGESCGGWGCEGGGGGVMVSIGRMVEAGGEWEGGCIGLWRFGGGDRNECGVRGLGGWVVRAWRGGGNGGCVDGWGVRGGLVVELRWDVVVVGGCDGVGGDDVLEGGEAVIGWGRWVECLVWVMEVAAGWVETALVMGVGEGWGVSDVFLGEVVGDGGIGNDRGVGVGVGGMGQGCVGGDGGDVVGGWGGMGGGMVMMMGEVVLGGGGGYGGEVWWCGGCVCGVGGGCGAGDELWGWVLGVGEECGGVGLGWGRWWGGVGCGGVAELRGCGGWADVGCGNLWLGCMLWWGRRDVGVGLIVEGVCGLDDVCERWGVGGWDWGGGFMLSVESGGEVVCVAAMRSGLQFFKAQYARCSISNEVVAMPIPLAGLPSLVWLRSWSQYGLNIMGEQSEYTTRTRPQQLSSNDKSKGIMEEPKNPTKKKDQIRLDEELAFILQDEEEKEARLAREKAKKEQESNVTLIEEWNDIQAKIEADQRKHFAAKRAEEKRNRPPTKAQKRSIMSTYLKNMAGYKHNQLKNKSFDDIQNSKRAGDELEQEVTKKQKIDDDQEETKMKELMDIIPDEDEVAIDAIPLATKPPSIVDWKIIKEGKISNFQIIRADGSSKRYSAFIQMLKSFDMEDLETLWKLVKAKHGSIRSEEGYERVLWGDLKTMFEHHVEDAVWRNLQGQKVLI</sequence>
<proteinExistence type="predicted"/>
<organism evidence="2 3">
    <name type="scientific">Tanacetum coccineum</name>
    <dbReference type="NCBI Taxonomy" id="301880"/>
    <lineage>
        <taxon>Eukaryota</taxon>
        <taxon>Viridiplantae</taxon>
        <taxon>Streptophyta</taxon>
        <taxon>Embryophyta</taxon>
        <taxon>Tracheophyta</taxon>
        <taxon>Spermatophyta</taxon>
        <taxon>Magnoliopsida</taxon>
        <taxon>eudicotyledons</taxon>
        <taxon>Gunneridae</taxon>
        <taxon>Pentapetalae</taxon>
        <taxon>asterids</taxon>
        <taxon>campanulids</taxon>
        <taxon>Asterales</taxon>
        <taxon>Asteraceae</taxon>
        <taxon>Asteroideae</taxon>
        <taxon>Anthemideae</taxon>
        <taxon>Anthemidinae</taxon>
        <taxon>Tanacetum</taxon>
    </lineage>
</organism>